<accession>A0A8J5SPJ3</accession>
<comment type="caution">
    <text evidence="1">The sequence shown here is derived from an EMBL/GenBank/DDBJ whole genome shotgun (WGS) entry which is preliminary data.</text>
</comment>
<gene>
    <name evidence="1" type="ORF">GUJ93_ZPchr0002g24581</name>
</gene>
<keyword evidence="2" id="KW-1185">Reference proteome</keyword>
<proteinExistence type="predicted"/>
<reference evidence="1" key="1">
    <citation type="journal article" date="2021" name="bioRxiv">
        <title>Whole Genome Assembly and Annotation of Northern Wild Rice, Zizania palustris L., Supports a Whole Genome Duplication in the Zizania Genus.</title>
        <authorList>
            <person name="Haas M."/>
            <person name="Kono T."/>
            <person name="Macchietto M."/>
            <person name="Millas R."/>
            <person name="McGilp L."/>
            <person name="Shao M."/>
            <person name="Duquette J."/>
            <person name="Hirsch C.N."/>
            <person name="Kimball J."/>
        </authorList>
    </citation>
    <scope>NUCLEOTIDE SEQUENCE</scope>
    <source>
        <tissue evidence="1">Fresh leaf tissue</tissue>
    </source>
</reference>
<dbReference type="AlphaFoldDB" id="A0A8J5SPJ3"/>
<organism evidence="1 2">
    <name type="scientific">Zizania palustris</name>
    <name type="common">Northern wild rice</name>
    <dbReference type="NCBI Taxonomy" id="103762"/>
    <lineage>
        <taxon>Eukaryota</taxon>
        <taxon>Viridiplantae</taxon>
        <taxon>Streptophyta</taxon>
        <taxon>Embryophyta</taxon>
        <taxon>Tracheophyta</taxon>
        <taxon>Spermatophyta</taxon>
        <taxon>Magnoliopsida</taxon>
        <taxon>Liliopsida</taxon>
        <taxon>Poales</taxon>
        <taxon>Poaceae</taxon>
        <taxon>BOP clade</taxon>
        <taxon>Oryzoideae</taxon>
        <taxon>Oryzeae</taxon>
        <taxon>Zizaniinae</taxon>
        <taxon>Zizania</taxon>
    </lineage>
</organism>
<dbReference type="EMBL" id="JAAALK010000287">
    <property type="protein sequence ID" value="KAG8059064.1"/>
    <property type="molecule type" value="Genomic_DNA"/>
</dbReference>
<protein>
    <submittedName>
        <fullName evidence="1">Uncharacterized protein</fullName>
    </submittedName>
</protein>
<sequence>MQKAVKLRKEILFLLDCWRDKRNDQGAGCCFDGPFAGELQAQLQAYTDTEWPHRAALSHINENPKDAAVIFR</sequence>
<name>A0A8J5SPJ3_ZIZPA</name>
<evidence type="ECO:0000313" key="1">
    <source>
        <dbReference type="EMBL" id="KAG8059064.1"/>
    </source>
</evidence>
<dbReference type="OrthoDB" id="10618614at2759"/>
<dbReference type="Proteomes" id="UP000729402">
    <property type="component" value="Unassembled WGS sequence"/>
</dbReference>
<evidence type="ECO:0000313" key="2">
    <source>
        <dbReference type="Proteomes" id="UP000729402"/>
    </source>
</evidence>
<reference evidence="1" key="2">
    <citation type="submission" date="2021-02" db="EMBL/GenBank/DDBJ databases">
        <authorList>
            <person name="Kimball J.A."/>
            <person name="Haas M.W."/>
            <person name="Macchietto M."/>
            <person name="Kono T."/>
            <person name="Duquette J."/>
            <person name="Shao M."/>
        </authorList>
    </citation>
    <scope>NUCLEOTIDE SEQUENCE</scope>
    <source>
        <tissue evidence="1">Fresh leaf tissue</tissue>
    </source>
</reference>